<dbReference type="AlphaFoldDB" id="A0A392US07"/>
<organism evidence="1 2">
    <name type="scientific">Trifolium medium</name>
    <dbReference type="NCBI Taxonomy" id="97028"/>
    <lineage>
        <taxon>Eukaryota</taxon>
        <taxon>Viridiplantae</taxon>
        <taxon>Streptophyta</taxon>
        <taxon>Embryophyta</taxon>
        <taxon>Tracheophyta</taxon>
        <taxon>Spermatophyta</taxon>
        <taxon>Magnoliopsida</taxon>
        <taxon>eudicotyledons</taxon>
        <taxon>Gunneridae</taxon>
        <taxon>Pentapetalae</taxon>
        <taxon>rosids</taxon>
        <taxon>fabids</taxon>
        <taxon>Fabales</taxon>
        <taxon>Fabaceae</taxon>
        <taxon>Papilionoideae</taxon>
        <taxon>50 kb inversion clade</taxon>
        <taxon>NPAAA clade</taxon>
        <taxon>Hologalegina</taxon>
        <taxon>IRL clade</taxon>
        <taxon>Trifolieae</taxon>
        <taxon>Trifolium</taxon>
    </lineage>
</organism>
<evidence type="ECO:0000313" key="2">
    <source>
        <dbReference type="Proteomes" id="UP000265520"/>
    </source>
</evidence>
<accession>A0A392US07</accession>
<dbReference type="Proteomes" id="UP000265520">
    <property type="component" value="Unassembled WGS sequence"/>
</dbReference>
<gene>
    <name evidence="1" type="ORF">A2U01_0099888</name>
</gene>
<proteinExistence type="predicted"/>
<feature type="non-terminal residue" evidence="1">
    <location>
        <position position="1"/>
    </location>
</feature>
<protein>
    <submittedName>
        <fullName evidence="1">Uncharacterized protein</fullName>
    </submittedName>
</protein>
<comment type="caution">
    <text evidence="1">The sequence shown here is derived from an EMBL/GenBank/DDBJ whole genome shotgun (WGS) entry which is preliminary data.</text>
</comment>
<reference evidence="1 2" key="1">
    <citation type="journal article" date="2018" name="Front. Plant Sci.">
        <title>Red Clover (Trifolium pratense) and Zigzag Clover (T. medium) - A Picture of Genomic Similarities and Differences.</title>
        <authorList>
            <person name="Dluhosova J."/>
            <person name="Istvanek J."/>
            <person name="Nedelnik J."/>
            <person name="Repkova J."/>
        </authorList>
    </citation>
    <scope>NUCLEOTIDE SEQUENCE [LARGE SCALE GENOMIC DNA]</scope>
    <source>
        <strain evidence="2">cv. 10/8</strain>
        <tissue evidence="1">Leaf</tissue>
    </source>
</reference>
<keyword evidence="2" id="KW-1185">Reference proteome</keyword>
<evidence type="ECO:0000313" key="1">
    <source>
        <dbReference type="EMBL" id="MCI78617.1"/>
    </source>
</evidence>
<name>A0A392US07_9FABA</name>
<dbReference type="EMBL" id="LXQA010954933">
    <property type="protein sequence ID" value="MCI78617.1"/>
    <property type="molecule type" value="Genomic_DNA"/>
</dbReference>
<sequence length="37" mass="3966">PCMGEGVGHLCVGMKLEKVKSWTGDCTRDNGKDSDDP</sequence>